<dbReference type="EMBL" id="WKFB01000243">
    <property type="protein sequence ID" value="KAF6730239.1"/>
    <property type="molecule type" value="Genomic_DNA"/>
</dbReference>
<organism evidence="2 3">
    <name type="scientific">Oryzias melastigma</name>
    <name type="common">Marine medaka</name>
    <dbReference type="NCBI Taxonomy" id="30732"/>
    <lineage>
        <taxon>Eukaryota</taxon>
        <taxon>Metazoa</taxon>
        <taxon>Chordata</taxon>
        <taxon>Craniata</taxon>
        <taxon>Vertebrata</taxon>
        <taxon>Euteleostomi</taxon>
        <taxon>Actinopterygii</taxon>
        <taxon>Neopterygii</taxon>
        <taxon>Teleostei</taxon>
        <taxon>Neoteleostei</taxon>
        <taxon>Acanthomorphata</taxon>
        <taxon>Ovalentaria</taxon>
        <taxon>Atherinomorphae</taxon>
        <taxon>Beloniformes</taxon>
        <taxon>Adrianichthyidae</taxon>
        <taxon>Oryziinae</taxon>
        <taxon>Oryzias</taxon>
    </lineage>
</organism>
<evidence type="ECO:0000256" key="1">
    <source>
        <dbReference type="SAM" id="MobiDB-lite"/>
    </source>
</evidence>
<dbReference type="AlphaFoldDB" id="A0A834CM53"/>
<protein>
    <submittedName>
        <fullName evidence="2">Uncharacterized protein</fullName>
    </submittedName>
</protein>
<dbReference type="Proteomes" id="UP000646548">
    <property type="component" value="Unassembled WGS sequence"/>
</dbReference>
<accession>A0A834CM53</accession>
<feature type="compositionally biased region" description="Polar residues" evidence="1">
    <location>
        <begin position="95"/>
        <end position="107"/>
    </location>
</feature>
<comment type="caution">
    <text evidence="2">The sequence shown here is derived from an EMBL/GenBank/DDBJ whole genome shotgun (WGS) entry which is preliminary data.</text>
</comment>
<reference evidence="2" key="1">
    <citation type="journal article" name="BMC Genomics">
        <title>Long-read sequencing and de novo genome assembly of marine medaka (Oryzias melastigma).</title>
        <authorList>
            <person name="Liang P."/>
            <person name="Saqib H.S.A."/>
            <person name="Ni X."/>
            <person name="Shen Y."/>
        </authorList>
    </citation>
    <scope>NUCLEOTIDE SEQUENCE</scope>
    <source>
        <strain evidence="2">Bigg-433</strain>
    </source>
</reference>
<proteinExistence type="predicted"/>
<name>A0A834CM53_ORYME</name>
<evidence type="ECO:0000313" key="3">
    <source>
        <dbReference type="Proteomes" id="UP000646548"/>
    </source>
</evidence>
<gene>
    <name evidence="2" type="ORF">FQA47_015221</name>
</gene>
<sequence length="113" mass="12468">MNVYKRIRWMFWCRHKRALESPVVRLLGSPGEMPLYPALSPSAVTWPLHSMLSGTQASDGQQFSIQEEECLSGDITRNPNLLLTAASPRKPPLTQLGTKQPSVTVDPTPSGPL</sequence>
<evidence type="ECO:0000313" key="2">
    <source>
        <dbReference type="EMBL" id="KAF6730239.1"/>
    </source>
</evidence>
<feature type="region of interest" description="Disordered" evidence="1">
    <location>
        <begin position="84"/>
        <end position="113"/>
    </location>
</feature>